<proteinExistence type="predicted"/>
<dbReference type="EMBL" id="PQXL01000110">
    <property type="protein sequence ID" value="THV51444.1"/>
    <property type="molecule type" value="Genomic_DNA"/>
</dbReference>
<organism evidence="1 2">
    <name type="scientific">Botrytis galanthina</name>
    <dbReference type="NCBI Taxonomy" id="278940"/>
    <lineage>
        <taxon>Eukaryota</taxon>
        <taxon>Fungi</taxon>
        <taxon>Dikarya</taxon>
        <taxon>Ascomycota</taxon>
        <taxon>Pezizomycotina</taxon>
        <taxon>Leotiomycetes</taxon>
        <taxon>Helotiales</taxon>
        <taxon>Sclerotiniaceae</taxon>
        <taxon>Botrytis</taxon>
    </lineage>
</organism>
<accession>A0A4S8RDB8</accession>
<comment type="caution">
    <text evidence="1">The sequence shown here is derived from an EMBL/GenBank/DDBJ whole genome shotgun (WGS) entry which is preliminary data.</text>
</comment>
<protein>
    <submittedName>
        <fullName evidence="1">Uncharacterized protein</fullName>
    </submittedName>
</protein>
<keyword evidence="2" id="KW-1185">Reference proteome</keyword>
<dbReference type="AlphaFoldDB" id="A0A4S8RDB8"/>
<dbReference type="Proteomes" id="UP000308671">
    <property type="component" value="Unassembled WGS sequence"/>
</dbReference>
<evidence type="ECO:0000313" key="1">
    <source>
        <dbReference type="EMBL" id="THV51444.1"/>
    </source>
</evidence>
<evidence type="ECO:0000313" key="2">
    <source>
        <dbReference type="Proteomes" id="UP000308671"/>
    </source>
</evidence>
<sequence length="269" mass="28664">MGGIKNRDHNLKIVKGRHLSIEVTRSKETLLGIQVLVISSITHQKDWDLDNVDGNHVRGVPLNTVDTVSLDLVVGADCDGEGSEVAANCGLEGSVVERGCDVKAARNTDSIYNLGADGAVVKDEWLGWCVEARERLNSRSILGNELVIWSQVVSIWDNKNLIIVEERIRGVVIADGIGTTLGKGKETVVTDKSSSGPTGQEIGSVVATSATGIVAVSSVVEIKSCVDVTETSGFVLDGSVETNESPRENTVVGIMQDEIFGKLKTIKIV</sequence>
<gene>
    <name evidence="1" type="ORF">BGAL_0110g00030</name>
</gene>
<name>A0A4S8RDB8_9HELO</name>
<reference evidence="1 2" key="1">
    <citation type="submission" date="2017-12" db="EMBL/GenBank/DDBJ databases">
        <title>Comparative genomics of Botrytis spp.</title>
        <authorList>
            <person name="Valero-Jimenez C.A."/>
            <person name="Tapia P."/>
            <person name="Veloso J."/>
            <person name="Silva-Moreno E."/>
            <person name="Staats M."/>
            <person name="Valdes J.H."/>
            <person name="Van Kan J.A.L."/>
        </authorList>
    </citation>
    <scope>NUCLEOTIDE SEQUENCE [LARGE SCALE GENOMIC DNA]</scope>
    <source>
        <strain evidence="1 2">MUCL435</strain>
    </source>
</reference>